<evidence type="ECO:0000256" key="1">
    <source>
        <dbReference type="SAM" id="SignalP"/>
    </source>
</evidence>
<comment type="caution">
    <text evidence="3">The sequence shown here is derived from an EMBL/GenBank/DDBJ whole genome shotgun (WGS) entry which is preliminary data.</text>
</comment>
<dbReference type="Proteomes" id="UP001499959">
    <property type="component" value="Unassembled WGS sequence"/>
</dbReference>
<feature type="signal peptide" evidence="1">
    <location>
        <begin position="1"/>
        <end position="23"/>
    </location>
</feature>
<protein>
    <recommendedName>
        <fullName evidence="2">M23ase beta-sheet core domain-containing protein</fullName>
    </recommendedName>
</protein>
<keyword evidence="4" id="KW-1185">Reference proteome</keyword>
<evidence type="ECO:0000313" key="4">
    <source>
        <dbReference type="Proteomes" id="UP001499959"/>
    </source>
</evidence>
<dbReference type="Pfam" id="PF01551">
    <property type="entry name" value="Peptidase_M23"/>
    <property type="match status" value="1"/>
</dbReference>
<dbReference type="InterPro" id="IPR050570">
    <property type="entry name" value="Cell_wall_metabolism_enzyme"/>
</dbReference>
<evidence type="ECO:0000313" key="3">
    <source>
        <dbReference type="EMBL" id="GAA4800782.1"/>
    </source>
</evidence>
<dbReference type="CDD" id="cd12797">
    <property type="entry name" value="M23_peptidase"/>
    <property type="match status" value="1"/>
</dbReference>
<dbReference type="EMBL" id="BAABJE010000015">
    <property type="protein sequence ID" value="GAA4800782.1"/>
    <property type="molecule type" value="Genomic_DNA"/>
</dbReference>
<reference evidence="4" key="1">
    <citation type="journal article" date="2019" name="Int. J. Syst. Evol. Microbiol.">
        <title>The Global Catalogue of Microorganisms (GCM) 10K type strain sequencing project: providing services to taxonomists for standard genome sequencing and annotation.</title>
        <authorList>
            <consortium name="The Broad Institute Genomics Platform"/>
            <consortium name="The Broad Institute Genome Sequencing Center for Infectious Disease"/>
            <person name="Wu L."/>
            <person name="Ma J."/>
        </authorList>
    </citation>
    <scope>NUCLEOTIDE SEQUENCE [LARGE SCALE GENOMIC DNA]</scope>
    <source>
        <strain evidence="4">JCM 18204</strain>
    </source>
</reference>
<dbReference type="InterPro" id="IPR016047">
    <property type="entry name" value="M23ase_b-sheet_dom"/>
</dbReference>
<evidence type="ECO:0000259" key="2">
    <source>
        <dbReference type="Pfam" id="PF01551"/>
    </source>
</evidence>
<dbReference type="InterPro" id="IPR011055">
    <property type="entry name" value="Dup_hybrid_motif"/>
</dbReference>
<dbReference type="PANTHER" id="PTHR21666">
    <property type="entry name" value="PEPTIDASE-RELATED"/>
    <property type="match status" value="1"/>
</dbReference>
<sequence length="466" mass="50479">MSHLPRIALAGFAALLLAGPAFAIDPSKGLYRIPYDDGTKLRVGGDHIDHSPPGRIDMNGTGGGTYRVVAAADGFVRHVVDGFDQRLDCKGKPISEQKNNYVWIEHANGEWTKYTHMRKGSSSGKAKLTEGQFVKAGTYLGDEGEVGCASGPHLHFEVGVPKATDGITGTGGFLTDNDGSKRNRIPRICGIEDGRFVTGRNYTARDVPGVVQAGGREYARHGIPARDYQCVFEQAAMAGYALEWIDGFSVGGDVRYNAVFRPAGNVAWQAVHGLSAAQYQQRFDAITGQGFRPTQVESYSSDGEVRYAAIFRKDGGPETRAYHGLTAQQHQQRFDDWSAAGFRARNIAVTAVGGQPRYTALYEKSDGGSWIAKSRLSADEYQQAFADNGAQGRRPVYLNAYGLDGRIYFSAIFASKPAGALSARHGLSSQQYQSEWEGATGNGYLTRVVTGYAVGDSARYAAVWRK</sequence>
<dbReference type="PANTHER" id="PTHR21666:SF270">
    <property type="entry name" value="MUREIN HYDROLASE ACTIVATOR ENVC"/>
    <property type="match status" value="1"/>
</dbReference>
<proteinExistence type="predicted"/>
<organism evidence="3 4">
    <name type="scientific">Lysobacter hankyongensis</name>
    <dbReference type="NCBI Taxonomy" id="1176535"/>
    <lineage>
        <taxon>Bacteria</taxon>
        <taxon>Pseudomonadati</taxon>
        <taxon>Pseudomonadota</taxon>
        <taxon>Gammaproteobacteria</taxon>
        <taxon>Lysobacterales</taxon>
        <taxon>Lysobacteraceae</taxon>
        <taxon>Lysobacter</taxon>
    </lineage>
</organism>
<gene>
    <name evidence="3" type="ORF">GCM10023307_29050</name>
</gene>
<name>A0ABP9BVJ9_9GAMM</name>
<accession>A0ABP9BVJ9</accession>
<dbReference type="InterPro" id="IPR049511">
    <property type="entry name" value="PGH-like_rpt"/>
</dbReference>
<feature type="chain" id="PRO_5047358911" description="M23ase beta-sheet core domain-containing protein" evidence="1">
    <location>
        <begin position="24"/>
        <end position="466"/>
    </location>
</feature>
<dbReference type="Pfam" id="PF17660">
    <property type="entry name" value="BTRD1"/>
    <property type="match status" value="5"/>
</dbReference>
<dbReference type="SUPFAM" id="SSF51261">
    <property type="entry name" value="Duplicated hybrid motif"/>
    <property type="match status" value="1"/>
</dbReference>
<dbReference type="RefSeq" id="WP_345304064.1">
    <property type="nucleotide sequence ID" value="NZ_BAABJE010000015.1"/>
</dbReference>
<feature type="domain" description="M23ase beta-sheet core" evidence="2">
    <location>
        <begin position="67"/>
        <end position="158"/>
    </location>
</feature>
<dbReference type="Gene3D" id="2.70.70.10">
    <property type="entry name" value="Glucose Permease (Domain IIA)"/>
    <property type="match status" value="1"/>
</dbReference>
<keyword evidence="1" id="KW-0732">Signal</keyword>